<feature type="transmembrane region" description="Helical" evidence="13">
    <location>
        <begin position="85"/>
        <end position="108"/>
    </location>
</feature>
<evidence type="ECO:0000256" key="12">
    <source>
        <dbReference type="RuleBase" id="RU004424"/>
    </source>
</evidence>
<evidence type="ECO:0000256" key="2">
    <source>
        <dbReference type="ARBA" id="ARBA00007376"/>
    </source>
</evidence>
<reference evidence="15" key="1">
    <citation type="submission" date="2025-08" db="UniProtKB">
        <authorList>
            <consortium name="RefSeq"/>
        </authorList>
    </citation>
    <scope>IDENTIFICATION</scope>
</reference>
<evidence type="ECO:0000256" key="11">
    <source>
        <dbReference type="RuleBase" id="RU004423"/>
    </source>
</evidence>
<evidence type="ECO:0000313" key="14">
    <source>
        <dbReference type="Proteomes" id="UP000694871"/>
    </source>
</evidence>
<evidence type="ECO:0000256" key="7">
    <source>
        <dbReference type="ARBA" id="ARBA00023040"/>
    </source>
</evidence>
<dbReference type="InterPro" id="IPR007960">
    <property type="entry name" value="TAS2R"/>
</dbReference>
<keyword evidence="9 12" id="KW-0675">Receptor</keyword>
<keyword evidence="3 12" id="KW-0919">Taste</keyword>
<feature type="transmembrane region" description="Helical" evidence="13">
    <location>
        <begin position="6"/>
        <end position="31"/>
    </location>
</feature>
<gene>
    <name evidence="15" type="primary">LOC107125238</name>
</gene>
<feature type="non-terminal residue" evidence="15">
    <location>
        <position position="311"/>
    </location>
</feature>
<evidence type="ECO:0000256" key="5">
    <source>
        <dbReference type="ARBA" id="ARBA00022692"/>
    </source>
</evidence>
<dbReference type="Proteomes" id="UP000694871">
    <property type="component" value="Unplaced"/>
</dbReference>
<name>A0ABM1LDY5_GEKJA</name>
<comment type="subcellular location">
    <subcellularLocation>
        <location evidence="1 12">Membrane</location>
        <topology evidence="1 12">Multi-pass membrane protein</topology>
    </subcellularLocation>
</comment>
<keyword evidence="14" id="KW-1185">Reference proteome</keyword>
<feature type="transmembrane region" description="Helical" evidence="13">
    <location>
        <begin position="129"/>
        <end position="151"/>
    </location>
</feature>
<evidence type="ECO:0000313" key="15">
    <source>
        <dbReference type="RefSeq" id="XP_015284172.1"/>
    </source>
</evidence>
<sequence>MSEFDALNVLCLVIVAIVIVVGVMGNGFIVLANGLDWIRSKTMPPSDMILTALSLSRLLFLGLVLAVHCLFFLDVDNPKSLPESLIFFWGFANATTLWMATCLAVFYCMKLVNLPQVFFVKMKLGLSRLVPRLLLGSVLVSFITSFPIIFFEKCSPCCNETRVVRGNRNTTCPQKVLSGIIYITGSSPSFVIVLASSVLLIRSLLHHARKMRLNMGGVKDHRMDVHIKAVKTLVSFVILFTASFVAVVSLAMFTSPWTIVTSTVVIIVCNSGHSVMLISMNPKLKQPLIRSLRGSLGRTLRRISTSCPKTA</sequence>
<evidence type="ECO:0000256" key="6">
    <source>
        <dbReference type="ARBA" id="ARBA00022989"/>
    </source>
</evidence>
<keyword evidence="6 13" id="KW-1133">Transmembrane helix</keyword>
<feature type="transmembrane region" description="Helical" evidence="13">
    <location>
        <begin position="180"/>
        <end position="205"/>
    </location>
</feature>
<feature type="transmembrane region" description="Helical" evidence="13">
    <location>
        <begin position="232"/>
        <end position="253"/>
    </location>
</feature>
<evidence type="ECO:0000256" key="10">
    <source>
        <dbReference type="ARBA" id="ARBA00023224"/>
    </source>
</evidence>
<dbReference type="Pfam" id="PF05296">
    <property type="entry name" value="TAS2R"/>
    <property type="match status" value="1"/>
</dbReference>
<keyword evidence="7 12" id="KW-0297">G-protein coupled receptor</keyword>
<keyword evidence="5 12" id="KW-0812">Transmembrane</keyword>
<evidence type="ECO:0000256" key="13">
    <source>
        <dbReference type="SAM" id="Phobius"/>
    </source>
</evidence>
<evidence type="ECO:0000256" key="9">
    <source>
        <dbReference type="ARBA" id="ARBA00023170"/>
    </source>
</evidence>
<feature type="transmembrane region" description="Helical" evidence="13">
    <location>
        <begin position="259"/>
        <end position="280"/>
    </location>
</feature>
<feature type="transmembrane region" description="Helical" evidence="13">
    <location>
        <begin position="52"/>
        <end position="73"/>
    </location>
</feature>
<keyword evidence="8 12" id="KW-0472">Membrane</keyword>
<dbReference type="RefSeq" id="XP_015284172.1">
    <property type="nucleotide sequence ID" value="XM_015428686.1"/>
</dbReference>
<evidence type="ECO:0000256" key="4">
    <source>
        <dbReference type="ARBA" id="ARBA00022606"/>
    </source>
</evidence>
<dbReference type="PANTHER" id="PTHR11394:SF47">
    <property type="entry name" value="TASTE RECEPTOR TYPE 2 MEMBER 40"/>
    <property type="match status" value="1"/>
</dbReference>
<accession>A0ABM1LDY5</accession>
<dbReference type="SUPFAM" id="SSF81321">
    <property type="entry name" value="Family A G protein-coupled receptor-like"/>
    <property type="match status" value="1"/>
</dbReference>
<dbReference type="GeneID" id="107125238"/>
<dbReference type="Gene3D" id="1.20.1070.10">
    <property type="entry name" value="Rhodopsin 7-helix transmembrane proteins"/>
    <property type="match status" value="1"/>
</dbReference>
<evidence type="ECO:0000256" key="8">
    <source>
        <dbReference type="ARBA" id="ARBA00023136"/>
    </source>
</evidence>
<protein>
    <recommendedName>
        <fullName evidence="12">Taste receptor type 2</fullName>
    </recommendedName>
</protein>
<keyword evidence="4 12" id="KW-0716">Sensory transduction</keyword>
<comment type="similarity">
    <text evidence="2 11">Belongs to the G-protein coupled receptor T2R family.</text>
</comment>
<keyword evidence="10 12" id="KW-0807">Transducer</keyword>
<evidence type="ECO:0000256" key="1">
    <source>
        <dbReference type="ARBA" id="ARBA00004141"/>
    </source>
</evidence>
<organism evidence="14 15">
    <name type="scientific">Gekko japonicus</name>
    <name type="common">Schlegel's Japanese gecko</name>
    <dbReference type="NCBI Taxonomy" id="146911"/>
    <lineage>
        <taxon>Eukaryota</taxon>
        <taxon>Metazoa</taxon>
        <taxon>Chordata</taxon>
        <taxon>Craniata</taxon>
        <taxon>Vertebrata</taxon>
        <taxon>Euteleostomi</taxon>
        <taxon>Lepidosauria</taxon>
        <taxon>Squamata</taxon>
        <taxon>Bifurcata</taxon>
        <taxon>Gekkota</taxon>
        <taxon>Gekkonidae</taxon>
        <taxon>Gekkoninae</taxon>
        <taxon>Gekko</taxon>
    </lineage>
</organism>
<dbReference type="PANTHER" id="PTHR11394">
    <property type="entry name" value="TASTE RECEPTOR TYPE 2"/>
    <property type="match status" value="1"/>
</dbReference>
<evidence type="ECO:0000256" key="3">
    <source>
        <dbReference type="ARBA" id="ARBA00022480"/>
    </source>
</evidence>
<proteinExistence type="inferred from homology"/>